<gene>
    <name evidence="1" type="ORF">GTQ38_08590</name>
</gene>
<comment type="caution">
    <text evidence="1">The sequence shown here is derived from an EMBL/GenBank/DDBJ whole genome shotgun (WGS) entry which is preliminary data.</text>
</comment>
<reference evidence="1 2" key="1">
    <citation type="submission" date="2020-01" db="EMBL/GenBank/DDBJ databases">
        <title>Bacteria diversity of Porities sp.</title>
        <authorList>
            <person name="Wang G."/>
        </authorList>
    </citation>
    <scope>NUCLEOTIDE SEQUENCE [LARGE SCALE GENOMIC DNA]</scope>
    <source>
        <strain evidence="1 2">R33</strain>
    </source>
</reference>
<dbReference type="EMBL" id="WXYO01000003">
    <property type="protein sequence ID" value="NAS12055.1"/>
    <property type="molecule type" value="Genomic_DNA"/>
</dbReference>
<evidence type="ECO:0000313" key="1">
    <source>
        <dbReference type="EMBL" id="NAS12055.1"/>
    </source>
</evidence>
<evidence type="ECO:0008006" key="3">
    <source>
        <dbReference type="Google" id="ProtNLM"/>
    </source>
</evidence>
<sequence length="170" mass="18296">MRNLILTAIVLLTAITTYAQEGVKFGVQGGIPFGDFNNRVSVVLGANVGYAYALGETIDLGLSIGYIHGLEETFQENLAAGASDVQFLPLAGSFRIWPSNSFSFGGEVGQAIGINDGNDGGLYYRPQLGYMMGPRTEVNLSYTGIELDESSWATVTFGIRYTLPVFKEGF</sequence>
<keyword evidence="2" id="KW-1185">Reference proteome</keyword>
<evidence type="ECO:0000313" key="2">
    <source>
        <dbReference type="Proteomes" id="UP000475249"/>
    </source>
</evidence>
<accession>A0A6L9EBA6</accession>
<dbReference type="Proteomes" id="UP000475249">
    <property type="component" value="Unassembled WGS sequence"/>
</dbReference>
<protein>
    <recommendedName>
        <fullName evidence="3">Outer membrane protein beta-barrel domain-containing protein</fullName>
    </recommendedName>
</protein>
<dbReference type="SUPFAM" id="SSF56935">
    <property type="entry name" value="Porins"/>
    <property type="match status" value="1"/>
</dbReference>
<proteinExistence type="predicted"/>
<dbReference type="AlphaFoldDB" id="A0A6L9EBA6"/>
<dbReference type="RefSeq" id="WP_161435083.1">
    <property type="nucleotide sequence ID" value="NZ_WXYO01000003.1"/>
</dbReference>
<name>A0A6L9EBA6_9FLAO</name>
<organism evidence="1 2">
    <name type="scientific">Poritiphilus flavus</name>
    <dbReference type="NCBI Taxonomy" id="2697053"/>
    <lineage>
        <taxon>Bacteria</taxon>
        <taxon>Pseudomonadati</taxon>
        <taxon>Bacteroidota</taxon>
        <taxon>Flavobacteriia</taxon>
        <taxon>Flavobacteriales</taxon>
        <taxon>Flavobacteriaceae</taxon>
        <taxon>Poritiphilus</taxon>
    </lineage>
</organism>